<dbReference type="PRINTS" id="PR01437">
    <property type="entry name" value="NUOXDRDTASE4"/>
</dbReference>
<evidence type="ECO:0000256" key="7">
    <source>
        <dbReference type="RuleBase" id="RU000320"/>
    </source>
</evidence>
<dbReference type="Pfam" id="PF00361">
    <property type="entry name" value="Proton_antipo_M"/>
    <property type="match status" value="1"/>
</dbReference>
<evidence type="ECO:0000256" key="5">
    <source>
        <dbReference type="ARBA" id="ARBA00023002"/>
    </source>
</evidence>
<protein>
    <submittedName>
        <fullName evidence="10">Hydrogenase 4 subunit F</fullName>
    </submittedName>
</protein>
<evidence type="ECO:0000313" key="11">
    <source>
        <dbReference type="Proteomes" id="UP000243807"/>
    </source>
</evidence>
<keyword evidence="6 8" id="KW-0472">Membrane</keyword>
<keyword evidence="4 8" id="KW-1133">Transmembrane helix</keyword>
<dbReference type="GO" id="GO:0008137">
    <property type="term" value="F:NADH dehydrogenase (ubiquinone) activity"/>
    <property type="evidence" value="ECO:0007669"/>
    <property type="project" value="InterPro"/>
</dbReference>
<keyword evidence="2" id="KW-1003">Cell membrane</keyword>
<feature type="transmembrane region" description="Helical" evidence="8">
    <location>
        <begin position="159"/>
        <end position="181"/>
    </location>
</feature>
<evidence type="ECO:0000256" key="3">
    <source>
        <dbReference type="ARBA" id="ARBA00022692"/>
    </source>
</evidence>
<keyword evidence="11" id="KW-1185">Reference proteome</keyword>
<feature type="transmembrane region" description="Helical" evidence="8">
    <location>
        <begin position="454"/>
        <end position="478"/>
    </location>
</feature>
<feature type="transmembrane region" description="Helical" evidence="8">
    <location>
        <begin position="27"/>
        <end position="48"/>
    </location>
</feature>
<proteinExistence type="predicted"/>
<feature type="transmembrane region" description="Helical" evidence="8">
    <location>
        <begin position="415"/>
        <end position="434"/>
    </location>
</feature>
<feature type="transmembrane region" description="Helical" evidence="8">
    <location>
        <begin position="281"/>
        <end position="299"/>
    </location>
</feature>
<dbReference type="Proteomes" id="UP000243807">
    <property type="component" value="Chromosome"/>
</dbReference>
<dbReference type="InterPro" id="IPR003918">
    <property type="entry name" value="NADH_UbQ_OxRdtase"/>
</dbReference>
<dbReference type="AlphaFoldDB" id="A0A1P8UEH7"/>
<keyword evidence="3 7" id="KW-0812">Transmembrane</keyword>
<evidence type="ECO:0000313" key="10">
    <source>
        <dbReference type="EMBL" id="APZ42255.1"/>
    </source>
</evidence>
<dbReference type="NCBIfam" id="NF005043">
    <property type="entry name" value="PRK06458.1-3"/>
    <property type="match status" value="1"/>
</dbReference>
<feature type="transmembrane region" description="Helical" evidence="8">
    <location>
        <begin position="68"/>
        <end position="89"/>
    </location>
</feature>
<name>A0A1P8UEH7_9GAMM</name>
<dbReference type="InterPro" id="IPR052175">
    <property type="entry name" value="ComplexI-like_HydComp"/>
</dbReference>
<sequence length="491" mass="52678">MSAALPLVTYTPLAGALLLGSLRRDRLAGWLNVALGAVSFGASVVLAWEVARSGVVTGFGLRVDDFSVFLVVLTAFVGLTTSIFSRPYMQHVLHTRLTGPYGLRLYHAMYQSFLFTMLLALTTNNLGVLWVAVEGATLSTVMLVSLYRTPEAVEAAWKYFILCGVGIALALFGTVLVYFAAQHVLPDPAQGLNWSVLNAHRAQLQPAVMSIAFVFLLIGYGTKVGLVPMHQWLPDAHSEGPTPISAILSGLLLNVALYAVVRFKMLVDGSLAHTSHPYLAGQLMMGFGLVSFLVAGLFLHRQRDVKRLFSYSSIEHMGLMTFGFGLGGPLATFAALLHMLVHSLTKSAIFVTVGHATHLAGTQSIEHIRGLLRAQPGIGWPFLLGVAAIAGFPPFGIFTSEFLLLSATMHAEPALTILLLLGLVIAFAGLFRHLQPMVYGAAPEGLEPVKVNMLPVVLHLVLVLWLGLAIPAVLVAWLNHATVLIAGAPVL</sequence>
<evidence type="ECO:0000256" key="6">
    <source>
        <dbReference type="ARBA" id="ARBA00023136"/>
    </source>
</evidence>
<evidence type="ECO:0000256" key="8">
    <source>
        <dbReference type="SAM" id="Phobius"/>
    </source>
</evidence>
<keyword evidence="5" id="KW-0560">Oxidoreductase</keyword>
<evidence type="ECO:0000259" key="9">
    <source>
        <dbReference type="Pfam" id="PF00361"/>
    </source>
</evidence>
<dbReference type="STRING" id="1765967.BW247_03410"/>
<gene>
    <name evidence="10" type="ORF">BW247_03410</name>
</gene>
<dbReference type="KEGG" id="afy:BW247_03410"/>
<evidence type="ECO:0000256" key="2">
    <source>
        <dbReference type="ARBA" id="ARBA00022475"/>
    </source>
</evidence>
<accession>A0A1P8UEH7</accession>
<dbReference type="RefSeq" id="WP_076835744.1">
    <property type="nucleotide sequence ID" value="NZ_CP019434.1"/>
</dbReference>
<feature type="transmembrane region" description="Helical" evidence="8">
    <location>
        <begin position="242"/>
        <end position="261"/>
    </location>
</feature>
<dbReference type="NCBIfam" id="NF005045">
    <property type="entry name" value="PRK06458.1-5"/>
    <property type="match status" value="1"/>
</dbReference>
<dbReference type="GO" id="GO:0042773">
    <property type="term" value="P:ATP synthesis coupled electron transport"/>
    <property type="evidence" value="ECO:0007669"/>
    <property type="project" value="InterPro"/>
</dbReference>
<feature type="transmembrane region" description="Helical" evidence="8">
    <location>
        <begin position="378"/>
        <end position="403"/>
    </location>
</feature>
<evidence type="ECO:0000256" key="4">
    <source>
        <dbReference type="ARBA" id="ARBA00022989"/>
    </source>
</evidence>
<organism evidence="10 11">
    <name type="scientific">Acidihalobacter ferrooxydans</name>
    <dbReference type="NCBI Taxonomy" id="1765967"/>
    <lineage>
        <taxon>Bacteria</taxon>
        <taxon>Pseudomonadati</taxon>
        <taxon>Pseudomonadota</taxon>
        <taxon>Gammaproteobacteria</taxon>
        <taxon>Chromatiales</taxon>
        <taxon>Ectothiorhodospiraceae</taxon>
        <taxon>Acidihalobacter</taxon>
    </lineage>
</organism>
<dbReference type="PANTHER" id="PTHR42682">
    <property type="entry name" value="HYDROGENASE-4 COMPONENT F"/>
    <property type="match status" value="1"/>
</dbReference>
<feature type="transmembrane region" description="Helical" evidence="8">
    <location>
        <begin position="127"/>
        <end position="147"/>
    </location>
</feature>
<feature type="domain" description="NADH:quinone oxidoreductase/Mrp antiporter transmembrane" evidence="9">
    <location>
        <begin position="124"/>
        <end position="423"/>
    </location>
</feature>
<feature type="transmembrane region" description="Helical" evidence="8">
    <location>
        <begin position="319"/>
        <end position="341"/>
    </location>
</feature>
<dbReference type="GO" id="GO:0005886">
    <property type="term" value="C:plasma membrane"/>
    <property type="evidence" value="ECO:0007669"/>
    <property type="project" value="UniProtKB-SubCell"/>
</dbReference>
<comment type="subcellular location">
    <subcellularLocation>
        <location evidence="1">Cell membrane</location>
        <topology evidence="1">Multi-pass membrane protein</topology>
    </subcellularLocation>
    <subcellularLocation>
        <location evidence="7">Membrane</location>
        <topology evidence="7">Multi-pass membrane protein</topology>
    </subcellularLocation>
</comment>
<feature type="transmembrane region" description="Helical" evidence="8">
    <location>
        <begin position="101"/>
        <end position="121"/>
    </location>
</feature>
<dbReference type="GO" id="GO:0016491">
    <property type="term" value="F:oxidoreductase activity"/>
    <property type="evidence" value="ECO:0007669"/>
    <property type="project" value="UniProtKB-KW"/>
</dbReference>
<feature type="transmembrane region" description="Helical" evidence="8">
    <location>
        <begin position="201"/>
        <end position="221"/>
    </location>
</feature>
<evidence type="ECO:0000256" key="1">
    <source>
        <dbReference type="ARBA" id="ARBA00004651"/>
    </source>
</evidence>
<dbReference type="EMBL" id="CP019434">
    <property type="protein sequence ID" value="APZ42255.1"/>
    <property type="molecule type" value="Genomic_DNA"/>
</dbReference>
<dbReference type="InterPro" id="IPR001750">
    <property type="entry name" value="ND/Mrp_TM"/>
</dbReference>
<reference evidence="10 11" key="1">
    <citation type="submission" date="2017-01" db="EMBL/GenBank/DDBJ databases">
        <title>Draft sequence of Acidihalobacter ferrooxidans strain DSM 14175 (strain V8).</title>
        <authorList>
            <person name="Khaleque H.N."/>
            <person name="Ramsay J.P."/>
            <person name="Murphy R.J.T."/>
            <person name="Kaksonen A.H."/>
            <person name="Boxall N.J."/>
            <person name="Watkin E.L.J."/>
        </authorList>
    </citation>
    <scope>NUCLEOTIDE SEQUENCE [LARGE SCALE GENOMIC DNA]</scope>
    <source>
        <strain evidence="10 11">V8</strain>
    </source>
</reference>
<dbReference type="PANTHER" id="PTHR42682:SF5">
    <property type="entry name" value="HYDROGENASE-4 COMPONENT F"/>
    <property type="match status" value="1"/>
</dbReference>